<name>E4T624_PALPW</name>
<evidence type="ECO:0000256" key="1">
    <source>
        <dbReference type="ARBA" id="ARBA00004613"/>
    </source>
</evidence>
<reference key="1">
    <citation type="submission" date="2010-11" db="EMBL/GenBank/DDBJ databases">
        <title>The complete genome of Paludibacter propionicigenes DSM 17365.</title>
        <authorList>
            <consortium name="US DOE Joint Genome Institute (JGI-PGF)"/>
            <person name="Lucas S."/>
            <person name="Copeland A."/>
            <person name="Lapidus A."/>
            <person name="Bruce D."/>
            <person name="Goodwin L."/>
            <person name="Pitluck S."/>
            <person name="Kyrpides N."/>
            <person name="Mavromatis K."/>
            <person name="Ivanova N."/>
            <person name="Munk A.C."/>
            <person name="Brettin T."/>
            <person name="Detter J.C."/>
            <person name="Han C."/>
            <person name="Tapia R."/>
            <person name="Land M."/>
            <person name="Hauser L."/>
            <person name="Markowitz V."/>
            <person name="Cheng J.-F."/>
            <person name="Hugenholtz P."/>
            <person name="Woyke T."/>
            <person name="Wu D."/>
            <person name="Gronow S."/>
            <person name="Wellnitz S."/>
            <person name="Brambilla E."/>
            <person name="Klenk H.-P."/>
            <person name="Eisen J.A."/>
        </authorList>
    </citation>
    <scope>NUCLEOTIDE SEQUENCE</scope>
    <source>
        <strain>WB4</strain>
    </source>
</reference>
<evidence type="ECO:0000259" key="3">
    <source>
        <dbReference type="PROSITE" id="PS51677"/>
    </source>
</evidence>
<dbReference type="EMBL" id="CP002345">
    <property type="protein sequence ID" value="ADQ80168.1"/>
    <property type="molecule type" value="Genomic_DNA"/>
</dbReference>
<dbReference type="eggNOG" id="COG0726">
    <property type="taxonomic scope" value="Bacteria"/>
</dbReference>
<dbReference type="CDD" id="cd10967">
    <property type="entry name" value="CE4_GLA_like_6s"/>
    <property type="match status" value="1"/>
</dbReference>
<dbReference type="AlphaFoldDB" id="E4T624"/>
<dbReference type="GO" id="GO:0016810">
    <property type="term" value="F:hydrolase activity, acting on carbon-nitrogen (but not peptide) bonds"/>
    <property type="evidence" value="ECO:0007669"/>
    <property type="project" value="InterPro"/>
</dbReference>
<dbReference type="STRING" id="694427.Palpr_2031"/>
<feature type="domain" description="NodB homology" evidence="3">
    <location>
        <begin position="40"/>
        <end position="239"/>
    </location>
</feature>
<gene>
    <name evidence="4" type="ordered locus">Palpr_2031</name>
</gene>
<dbReference type="InterPro" id="IPR051398">
    <property type="entry name" value="Polysacch_Deacetylase"/>
</dbReference>
<keyword evidence="5" id="KW-1185">Reference proteome</keyword>
<proteinExistence type="predicted"/>
<dbReference type="GO" id="GO:0005975">
    <property type="term" value="P:carbohydrate metabolic process"/>
    <property type="evidence" value="ECO:0007669"/>
    <property type="project" value="InterPro"/>
</dbReference>
<evidence type="ECO:0000313" key="4">
    <source>
        <dbReference type="EMBL" id="ADQ80168.1"/>
    </source>
</evidence>
<protein>
    <submittedName>
        <fullName evidence="4">Polysaccharide deacetylase</fullName>
    </submittedName>
</protein>
<comment type="subcellular location">
    <subcellularLocation>
        <location evidence="1">Secreted</location>
    </subcellularLocation>
</comment>
<evidence type="ECO:0000313" key="5">
    <source>
        <dbReference type="Proteomes" id="UP000008718"/>
    </source>
</evidence>
<dbReference type="HOGENOM" id="CLU_051482_0_0_10"/>
<dbReference type="Gene3D" id="3.20.20.370">
    <property type="entry name" value="Glycoside hydrolase/deacetylase"/>
    <property type="match status" value="1"/>
</dbReference>
<dbReference type="RefSeq" id="WP_013445537.1">
    <property type="nucleotide sequence ID" value="NC_014734.1"/>
</dbReference>
<dbReference type="GO" id="GO:0005576">
    <property type="term" value="C:extracellular region"/>
    <property type="evidence" value="ECO:0007669"/>
    <property type="project" value="UniProtKB-SubCell"/>
</dbReference>
<reference evidence="4 5" key="2">
    <citation type="journal article" date="2011" name="Stand. Genomic Sci.">
        <title>Complete genome sequence of Paludibacter propionicigenes type strain (WB4).</title>
        <authorList>
            <person name="Gronow S."/>
            <person name="Munk C."/>
            <person name="Lapidus A."/>
            <person name="Nolan M."/>
            <person name="Lucas S."/>
            <person name="Hammon N."/>
            <person name="Deshpande S."/>
            <person name="Cheng J.F."/>
            <person name="Tapia R."/>
            <person name="Han C."/>
            <person name="Goodwin L."/>
            <person name="Pitluck S."/>
            <person name="Liolios K."/>
            <person name="Ivanova N."/>
            <person name="Mavromatis K."/>
            <person name="Mikhailova N."/>
            <person name="Pati A."/>
            <person name="Chen A."/>
            <person name="Palaniappan K."/>
            <person name="Land M."/>
            <person name="Hauser L."/>
            <person name="Chang Y.J."/>
            <person name="Jeffries C.D."/>
            <person name="Brambilla E."/>
            <person name="Rohde M."/>
            <person name="Goker M."/>
            <person name="Detter J.C."/>
            <person name="Woyke T."/>
            <person name="Bristow J."/>
            <person name="Eisen J.A."/>
            <person name="Markowitz V."/>
            <person name="Hugenholtz P."/>
            <person name="Kyrpides N.C."/>
            <person name="Klenk H.P."/>
        </authorList>
    </citation>
    <scope>NUCLEOTIDE SEQUENCE [LARGE SCALE GENOMIC DNA]</scope>
    <source>
        <strain evidence="5">DSM 17365 / JCM 13257 / WB4</strain>
    </source>
</reference>
<dbReference type="PANTHER" id="PTHR34216:SF3">
    <property type="entry name" value="POLY-BETA-1,6-N-ACETYL-D-GLUCOSAMINE N-DEACETYLASE"/>
    <property type="match status" value="1"/>
</dbReference>
<organism evidence="4 5">
    <name type="scientific">Paludibacter propionicigenes (strain DSM 17365 / JCM 13257 / WB4)</name>
    <dbReference type="NCBI Taxonomy" id="694427"/>
    <lineage>
        <taxon>Bacteria</taxon>
        <taxon>Pseudomonadati</taxon>
        <taxon>Bacteroidota</taxon>
        <taxon>Bacteroidia</taxon>
        <taxon>Bacteroidales</taxon>
        <taxon>Paludibacteraceae</taxon>
        <taxon>Paludibacter</taxon>
    </lineage>
</organism>
<dbReference type="SUPFAM" id="SSF88713">
    <property type="entry name" value="Glycoside hydrolase/deacetylase"/>
    <property type="match status" value="1"/>
</dbReference>
<dbReference type="InterPro" id="IPR011330">
    <property type="entry name" value="Glyco_hydro/deAcase_b/a-brl"/>
</dbReference>
<dbReference type="Pfam" id="PF01522">
    <property type="entry name" value="Polysacc_deac_1"/>
    <property type="match status" value="1"/>
</dbReference>
<evidence type="ECO:0000256" key="2">
    <source>
        <dbReference type="ARBA" id="ARBA00022729"/>
    </source>
</evidence>
<sequence length="338" mass="37425">MRKISVVLVAVVLSAVCGKSFSQKKSATYEVATWHGFGKGAISYTFDDNCSNQLAVAIPLFNEFGFRTTMFVPSDWTKDWNALQKAADQGHEIASHTVTHANLGGLTKAQQLVELKNSKEIIEAHIKGFSCSTIAYPYCVPGNDSLCAAYYIAARHCQGYIEPKTPADFMKISSLITGSTSSIRTEKDFNNRVEKTDSLNGWCVFLIHGIDNDGGYSPTQSTELRLHLAYMKQQGSRFWVATFGDVVRYIRERNAALIQEVSTTKSTISLQVTDNLDNAVYNFPLTVKRVLPTGWRAARITQNGKEVEAKISQKGKLKYLIFDVVPDNGKIVITKAAK</sequence>
<dbReference type="PANTHER" id="PTHR34216">
    <property type="match status" value="1"/>
</dbReference>
<accession>E4T624</accession>
<dbReference type="KEGG" id="ppn:Palpr_2031"/>
<dbReference type="PROSITE" id="PS51677">
    <property type="entry name" value="NODB"/>
    <property type="match status" value="1"/>
</dbReference>
<dbReference type="InterPro" id="IPR002509">
    <property type="entry name" value="NODB_dom"/>
</dbReference>
<dbReference type="OrthoDB" id="9778320at2"/>
<keyword evidence="2" id="KW-0732">Signal</keyword>
<dbReference type="Proteomes" id="UP000008718">
    <property type="component" value="Chromosome"/>
</dbReference>